<evidence type="ECO:0000313" key="3">
    <source>
        <dbReference type="Proteomes" id="UP001159363"/>
    </source>
</evidence>
<sequence length="190" mass="20943">MSVPCSPKFQELVSTRKCLNVLSATRNCSKKKGEECRASFTSDAECVEQSNFECRGSFKRNTHGHKGSWVSSTLASGQGYVQMRDITSILEIPCMTKDTFLKHQMSLSSLIQDAAWQEMESAGREEVELAISSESVDGNGIPVITVITDGAWCKRSFGSSYNAFSGVVSGLHKHVLENTKEICKVNLYNK</sequence>
<proteinExistence type="predicted"/>
<dbReference type="EMBL" id="JARBHB010000012">
    <property type="protein sequence ID" value="KAJ8871491.1"/>
    <property type="molecule type" value="Genomic_DNA"/>
</dbReference>
<dbReference type="InterPro" id="IPR049012">
    <property type="entry name" value="Mutator_transp_dom"/>
</dbReference>
<protein>
    <recommendedName>
        <fullName evidence="1">Mutator-like transposase domain-containing protein</fullName>
    </recommendedName>
</protein>
<name>A0ABQ9GHH6_9NEOP</name>
<keyword evidence="3" id="KW-1185">Reference proteome</keyword>
<evidence type="ECO:0000313" key="2">
    <source>
        <dbReference type="EMBL" id="KAJ8871491.1"/>
    </source>
</evidence>
<reference evidence="2 3" key="1">
    <citation type="submission" date="2023-02" db="EMBL/GenBank/DDBJ databases">
        <title>LHISI_Scaffold_Assembly.</title>
        <authorList>
            <person name="Stuart O.P."/>
            <person name="Cleave R."/>
            <person name="Magrath M.J.L."/>
            <person name="Mikheyev A.S."/>
        </authorList>
    </citation>
    <scope>NUCLEOTIDE SEQUENCE [LARGE SCALE GENOMIC DNA]</scope>
    <source>
        <strain evidence="2">Daus_M_001</strain>
        <tissue evidence="2">Leg muscle</tissue>
    </source>
</reference>
<comment type="caution">
    <text evidence="2">The sequence shown here is derived from an EMBL/GenBank/DDBJ whole genome shotgun (WGS) entry which is preliminary data.</text>
</comment>
<accession>A0ABQ9GHH6</accession>
<dbReference type="Pfam" id="PF20700">
    <property type="entry name" value="Mutator"/>
    <property type="match status" value="1"/>
</dbReference>
<dbReference type="Proteomes" id="UP001159363">
    <property type="component" value="Chromosome 11"/>
</dbReference>
<gene>
    <name evidence="2" type="ORF">PR048_027813</name>
</gene>
<evidence type="ECO:0000259" key="1">
    <source>
        <dbReference type="Pfam" id="PF20700"/>
    </source>
</evidence>
<feature type="domain" description="Mutator-like transposase" evidence="1">
    <location>
        <begin position="68"/>
        <end position="173"/>
    </location>
</feature>
<organism evidence="2 3">
    <name type="scientific">Dryococelus australis</name>
    <dbReference type="NCBI Taxonomy" id="614101"/>
    <lineage>
        <taxon>Eukaryota</taxon>
        <taxon>Metazoa</taxon>
        <taxon>Ecdysozoa</taxon>
        <taxon>Arthropoda</taxon>
        <taxon>Hexapoda</taxon>
        <taxon>Insecta</taxon>
        <taxon>Pterygota</taxon>
        <taxon>Neoptera</taxon>
        <taxon>Polyneoptera</taxon>
        <taxon>Phasmatodea</taxon>
        <taxon>Verophasmatodea</taxon>
        <taxon>Anareolatae</taxon>
        <taxon>Phasmatidae</taxon>
        <taxon>Eurycanthinae</taxon>
        <taxon>Dryococelus</taxon>
    </lineage>
</organism>